<organism evidence="2 3">
    <name type="scientific">Liparis tanakae</name>
    <name type="common">Tanaka's snailfish</name>
    <dbReference type="NCBI Taxonomy" id="230148"/>
    <lineage>
        <taxon>Eukaryota</taxon>
        <taxon>Metazoa</taxon>
        <taxon>Chordata</taxon>
        <taxon>Craniata</taxon>
        <taxon>Vertebrata</taxon>
        <taxon>Euteleostomi</taxon>
        <taxon>Actinopterygii</taxon>
        <taxon>Neopterygii</taxon>
        <taxon>Teleostei</taxon>
        <taxon>Neoteleostei</taxon>
        <taxon>Acanthomorphata</taxon>
        <taxon>Eupercaria</taxon>
        <taxon>Perciformes</taxon>
        <taxon>Cottioidei</taxon>
        <taxon>Cottales</taxon>
        <taxon>Liparidae</taxon>
        <taxon>Liparis</taxon>
    </lineage>
</organism>
<sequence>MMQSELNGSTQLKGQRFTGEPCPEPEAIPPTQVSEEKENVLTPPEAEQTTETVSVAGSKGVLTRMMRLAQRYLLDPMGRKRAEGARPSQTQAKPRQRSPAPGRVFRNRSSSSLTQAQTPGGGGWGSGARPDIPLPDDGSSASCEMDILGSFTLTRRLCIKRWTYHSNVDLSVAI</sequence>
<dbReference type="AlphaFoldDB" id="A0A4Z2I7G8"/>
<comment type="caution">
    <text evidence="2">The sequence shown here is derived from an EMBL/GenBank/DDBJ whole genome shotgun (WGS) entry which is preliminary data.</text>
</comment>
<feature type="region of interest" description="Disordered" evidence="1">
    <location>
        <begin position="1"/>
        <end position="58"/>
    </location>
</feature>
<feature type="compositionally biased region" description="Polar residues" evidence="1">
    <location>
        <begin position="1"/>
        <end position="13"/>
    </location>
</feature>
<dbReference type="EMBL" id="SRLO01000119">
    <property type="protein sequence ID" value="TNN73989.1"/>
    <property type="molecule type" value="Genomic_DNA"/>
</dbReference>
<evidence type="ECO:0000256" key="1">
    <source>
        <dbReference type="SAM" id="MobiDB-lite"/>
    </source>
</evidence>
<feature type="region of interest" description="Disordered" evidence="1">
    <location>
        <begin position="72"/>
        <end position="139"/>
    </location>
</feature>
<dbReference type="OrthoDB" id="8957598at2759"/>
<dbReference type="Proteomes" id="UP000314294">
    <property type="component" value="Unassembled WGS sequence"/>
</dbReference>
<feature type="compositionally biased region" description="Polar residues" evidence="1">
    <location>
        <begin position="107"/>
        <end position="118"/>
    </location>
</feature>
<keyword evidence="3" id="KW-1185">Reference proteome</keyword>
<protein>
    <submittedName>
        <fullName evidence="2">Uncharacterized protein</fullName>
    </submittedName>
</protein>
<name>A0A4Z2I7G8_9TELE</name>
<accession>A0A4Z2I7G8</accession>
<proteinExistence type="predicted"/>
<evidence type="ECO:0000313" key="3">
    <source>
        <dbReference type="Proteomes" id="UP000314294"/>
    </source>
</evidence>
<gene>
    <name evidence="2" type="ORF">EYF80_015810</name>
</gene>
<evidence type="ECO:0000313" key="2">
    <source>
        <dbReference type="EMBL" id="TNN73989.1"/>
    </source>
</evidence>
<reference evidence="2 3" key="1">
    <citation type="submission" date="2019-03" db="EMBL/GenBank/DDBJ databases">
        <title>First draft genome of Liparis tanakae, snailfish: a comprehensive survey of snailfish specific genes.</title>
        <authorList>
            <person name="Kim W."/>
            <person name="Song I."/>
            <person name="Jeong J.-H."/>
            <person name="Kim D."/>
            <person name="Kim S."/>
            <person name="Ryu S."/>
            <person name="Song J.Y."/>
            <person name="Lee S.K."/>
        </authorList>
    </citation>
    <scope>NUCLEOTIDE SEQUENCE [LARGE SCALE GENOMIC DNA]</scope>
    <source>
        <tissue evidence="2">Muscle</tissue>
    </source>
</reference>